<keyword evidence="8 18" id="KW-0547">Nucleotide-binding</keyword>
<keyword evidence="6 21" id="KW-0732">Signal</keyword>
<dbReference type="PANTHER" id="PTHR47976:SF7">
    <property type="entry name" value="RECEPTOR-LIKE SERINE_THREONINE-PROTEIN KINASE"/>
    <property type="match status" value="1"/>
</dbReference>
<dbReference type="Gene3D" id="2.90.10.10">
    <property type="entry name" value="Bulb-type lectin domain"/>
    <property type="match status" value="2"/>
</dbReference>
<name>A0AAD7KT15_QUISA</name>
<organism evidence="25 26">
    <name type="scientific">Quillaja saponaria</name>
    <name type="common">Soap bark tree</name>
    <dbReference type="NCBI Taxonomy" id="32244"/>
    <lineage>
        <taxon>Eukaryota</taxon>
        <taxon>Viridiplantae</taxon>
        <taxon>Streptophyta</taxon>
        <taxon>Embryophyta</taxon>
        <taxon>Tracheophyta</taxon>
        <taxon>Spermatophyta</taxon>
        <taxon>Magnoliopsida</taxon>
        <taxon>eudicotyledons</taxon>
        <taxon>Gunneridae</taxon>
        <taxon>Pentapetalae</taxon>
        <taxon>rosids</taxon>
        <taxon>fabids</taxon>
        <taxon>Fabales</taxon>
        <taxon>Quillajaceae</taxon>
        <taxon>Quillaja</taxon>
    </lineage>
</organism>
<keyword evidence="14 25" id="KW-0675">Receptor</keyword>
<dbReference type="EMBL" id="JARAOO010000013">
    <property type="protein sequence ID" value="KAJ7945275.1"/>
    <property type="molecule type" value="Genomic_DNA"/>
</dbReference>
<dbReference type="GO" id="GO:0005524">
    <property type="term" value="F:ATP binding"/>
    <property type="evidence" value="ECO:0007669"/>
    <property type="project" value="UniProtKB-UniRule"/>
</dbReference>
<dbReference type="PROSITE" id="PS50927">
    <property type="entry name" value="BULB_LECTIN"/>
    <property type="match status" value="1"/>
</dbReference>
<dbReference type="PROSITE" id="PS00108">
    <property type="entry name" value="PROTEIN_KINASE_ST"/>
    <property type="match status" value="1"/>
</dbReference>
<evidence type="ECO:0000256" key="9">
    <source>
        <dbReference type="ARBA" id="ARBA00022777"/>
    </source>
</evidence>
<dbReference type="InterPro" id="IPR051343">
    <property type="entry name" value="G-type_lectin_kinases/EP1-like"/>
</dbReference>
<dbReference type="EC" id="2.7.11.1" evidence="18"/>
<dbReference type="InterPro" id="IPR036426">
    <property type="entry name" value="Bulb-type_lectin_dom_sf"/>
</dbReference>
<dbReference type="Proteomes" id="UP001163823">
    <property type="component" value="Chromosome 13"/>
</dbReference>
<keyword evidence="26" id="KW-1185">Reference proteome</keyword>
<keyword evidence="7" id="KW-0430">Lectin</keyword>
<dbReference type="GO" id="GO:0048544">
    <property type="term" value="P:recognition of pollen"/>
    <property type="evidence" value="ECO:0007669"/>
    <property type="project" value="InterPro"/>
</dbReference>
<gene>
    <name evidence="25" type="ORF">O6P43_030359</name>
</gene>
<keyword evidence="12 20" id="KW-0472">Membrane</keyword>
<dbReference type="InterPro" id="IPR000719">
    <property type="entry name" value="Prot_kinase_dom"/>
</dbReference>
<evidence type="ECO:0000256" key="15">
    <source>
        <dbReference type="ARBA" id="ARBA00023180"/>
    </source>
</evidence>
<dbReference type="AlphaFoldDB" id="A0AAD7KT15"/>
<evidence type="ECO:0000256" key="7">
    <source>
        <dbReference type="ARBA" id="ARBA00022734"/>
    </source>
</evidence>
<dbReference type="FunFam" id="1.10.510.10:FF:000237">
    <property type="entry name" value="G-type lectin S-receptor-like serine/threonine-protein kinase"/>
    <property type="match status" value="1"/>
</dbReference>
<evidence type="ECO:0000256" key="4">
    <source>
        <dbReference type="ARBA" id="ARBA00022679"/>
    </source>
</evidence>
<dbReference type="PROSITE" id="PS00107">
    <property type="entry name" value="PROTEIN_KINASE_ATP"/>
    <property type="match status" value="1"/>
</dbReference>
<dbReference type="FunFam" id="2.90.10.10:FF:000026">
    <property type="entry name" value="Serine/threonine-protein kinase"/>
    <property type="match status" value="1"/>
</dbReference>
<evidence type="ECO:0000256" key="14">
    <source>
        <dbReference type="ARBA" id="ARBA00023170"/>
    </source>
</evidence>
<dbReference type="InterPro" id="IPR003609">
    <property type="entry name" value="Pan_app"/>
</dbReference>
<keyword evidence="4 18" id="KW-0808">Transferase</keyword>
<dbReference type="FunFam" id="3.30.200.20:FF:000059">
    <property type="entry name" value="S-receptor-like serine/threonine-protein kinase"/>
    <property type="match status" value="1"/>
</dbReference>
<evidence type="ECO:0000256" key="20">
    <source>
        <dbReference type="SAM" id="Phobius"/>
    </source>
</evidence>
<evidence type="ECO:0000259" key="22">
    <source>
        <dbReference type="PROSITE" id="PS50011"/>
    </source>
</evidence>
<evidence type="ECO:0000259" key="24">
    <source>
        <dbReference type="PROSITE" id="PS50948"/>
    </source>
</evidence>
<evidence type="ECO:0000256" key="5">
    <source>
        <dbReference type="ARBA" id="ARBA00022692"/>
    </source>
</evidence>
<sequence length="785" mass="87491">MKPPEYHSQISKLMSTAIFFLFIAAIFTADAQQGRSNISQGSSLSPRSNSSWLSSNGLYAFGFYQRENGYYVGIFLAGIPQKTVVWTANRDRSPVSSDVTLLFTTDGRLVLQSKQGVETNIVNPSELVTSASILDSGNFVLYNSNGEVLWQSFENPTDTLLQGQHLPAAAELFSSVSETNPATGIFRLKMQTDGHLVQYPVETPDTAEYSYWASDTAGAGPNVTLKLDENGHLYLLNETGLYIKNLTAGYPTREVVYLMRIDADGILRLYSHALDKNSEWSTLWSSSGNKCDPKGLCGLNGFCVTNDQEAECKCLPGFAPVHLGNWTSGCERNFTAESCKGKNSSVGQNIVPVPNTKWENEPYSVLSLPTEEDCGKACLEDCFCEAALFKEGSCQKQRLPMRYGVRQLSDSTVALVKLYTSTPAKTRAETKKSKELQKGILAISVSFLAFAFIILGISGIAIHRYSIRRCKRLSPIDNLGLNEDVGPRLFTYAEVENMTNDFKEAIGRGAFGTVFKGVTLDGQLVVAVKRLEKLIAEGEREFQTEVRIIGQTHHRNLVRLLGFCLDGQHRLLIYEYMSNGSLADVLHTPARQPCWDERIRIARDVARGILYLHEECETQIIHCDIKPQNILMDDYGRARISDFGMAKLLKPDQTKTFTGIRGTKGYVAPEWHRKLPVTVKADVYSFGIVLLEIISCRRNVDWSLPEEEAIIEDWVYDSFQAGDLRKLVGDEEVDKRQLERMVKVGLWCILDEPSLRPSMKKVLLMLEGTVDIPTPPSPTSFLSTV</sequence>
<dbReference type="FunFam" id="2.90.10.10:FF:000013">
    <property type="entry name" value="G-type lectin S-receptor-like serine/threonine-protein kinase LECRK1"/>
    <property type="match status" value="1"/>
</dbReference>
<evidence type="ECO:0000256" key="12">
    <source>
        <dbReference type="ARBA" id="ARBA00023136"/>
    </source>
</evidence>
<evidence type="ECO:0000256" key="2">
    <source>
        <dbReference type="ARBA" id="ARBA00022527"/>
    </source>
</evidence>
<dbReference type="SMART" id="SM00108">
    <property type="entry name" value="B_lectin"/>
    <property type="match status" value="2"/>
</dbReference>
<dbReference type="Pfam" id="PF01453">
    <property type="entry name" value="B_lectin"/>
    <property type="match status" value="1"/>
</dbReference>
<evidence type="ECO:0000256" key="21">
    <source>
        <dbReference type="SAM" id="SignalP"/>
    </source>
</evidence>
<dbReference type="SUPFAM" id="SSF56112">
    <property type="entry name" value="Protein kinase-like (PK-like)"/>
    <property type="match status" value="1"/>
</dbReference>
<dbReference type="SUPFAM" id="SSF51110">
    <property type="entry name" value="alpha-D-mannose-specific plant lectins"/>
    <property type="match status" value="2"/>
</dbReference>
<protein>
    <recommendedName>
        <fullName evidence="18">Receptor-like serine/threonine-protein kinase</fullName>
        <ecNumber evidence="18">2.7.11.1</ecNumber>
    </recommendedName>
</protein>
<dbReference type="CDD" id="cd00028">
    <property type="entry name" value="B_lectin"/>
    <property type="match status" value="1"/>
</dbReference>
<accession>A0AAD7KT15</accession>
<dbReference type="Pfam" id="PF00954">
    <property type="entry name" value="S_locus_glycop"/>
    <property type="match status" value="1"/>
</dbReference>
<dbReference type="InterPro" id="IPR024171">
    <property type="entry name" value="SRK-like_kinase"/>
</dbReference>
<feature type="transmembrane region" description="Helical" evidence="20">
    <location>
        <begin position="440"/>
        <end position="462"/>
    </location>
</feature>
<evidence type="ECO:0000256" key="1">
    <source>
        <dbReference type="ARBA" id="ARBA00004479"/>
    </source>
</evidence>
<dbReference type="PROSITE" id="PS50948">
    <property type="entry name" value="PAN"/>
    <property type="match status" value="1"/>
</dbReference>
<keyword evidence="11 20" id="KW-1133">Transmembrane helix</keyword>
<keyword evidence="3" id="KW-0245">EGF-like domain</keyword>
<dbReference type="InterPro" id="IPR008271">
    <property type="entry name" value="Ser/Thr_kinase_AS"/>
</dbReference>
<evidence type="ECO:0000256" key="3">
    <source>
        <dbReference type="ARBA" id="ARBA00022536"/>
    </source>
</evidence>
<dbReference type="Gene3D" id="3.30.200.20">
    <property type="entry name" value="Phosphorylase Kinase, domain 1"/>
    <property type="match status" value="1"/>
</dbReference>
<evidence type="ECO:0000256" key="19">
    <source>
        <dbReference type="PROSITE-ProRule" id="PRU10141"/>
    </source>
</evidence>
<keyword evidence="10 18" id="KW-0067">ATP-binding</keyword>
<feature type="chain" id="PRO_5041897201" description="Receptor-like serine/threonine-protein kinase" evidence="21">
    <location>
        <begin position="32"/>
        <end position="785"/>
    </location>
</feature>
<dbReference type="GO" id="GO:0016020">
    <property type="term" value="C:membrane"/>
    <property type="evidence" value="ECO:0007669"/>
    <property type="project" value="UniProtKB-SubCell"/>
</dbReference>
<dbReference type="KEGG" id="qsa:O6P43_030359"/>
<evidence type="ECO:0000256" key="18">
    <source>
        <dbReference type="PIRNR" id="PIRNR000641"/>
    </source>
</evidence>
<reference evidence="25" key="1">
    <citation type="journal article" date="2023" name="Science">
        <title>Elucidation of the pathway for biosynthesis of saponin adjuvants from the soapbark tree.</title>
        <authorList>
            <person name="Reed J."/>
            <person name="Orme A."/>
            <person name="El-Demerdash A."/>
            <person name="Owen C."/>
            <person name="Martin L.B.B."/>
            <person name="Misra R.C."/>
            <person name="Kikuchi S."/>
            <person name="Rejzek M."/>
            <person name="Martin A.C."/>
            <person name="Harkess A."/>
            <person name="Leebens-Mack J."/>
            <person name="Louveau T."/>
            <person name="Stephenson M.J."/>
            <person name="Osbourn A."/>
        </authorList>
    </citation>
    <scope>NUCLEOTIDE SEQUENCE</scope>
    <source>
        <strain evidence="25">S10</strain>
    </source>
</reference>
<keyword evidence="9 18" id="KW-0418">Kinase</keyword>
<evidence type="ECO:0000256" key="10">
    <source>
        <dbReference type="ARBA" id="ARBA00022840"/>
    </source>
</evidence>
<dbReference type="Pfam" id="PF00069">
    <property type="entry name" value="Pkinase"/>
    <property type="match status" value="1"/>
</dbReference>
<dbReference type="Gene3D" id="1.10.510.10">
    <property type="entry name" value="Transferase(Phosphotransferase) domain 1"/>
    <property type="match status" value="1"/>
</dbReference>
<comment type="subcellular location">
    <subcellularLocation>
        <location evidence="1">Membrane</location>
        <topology evidence="1">Single-pass type I membrane protein</topology>
    </subcellularLocation>
</comment>
<comment type="caution">
    <text evidence="25">The sequence shown here is derived from an EMBL/GenBank/DDBJ whole genome shotgun (WGS) entry which is preliminary data.</text>
</comment>
<keyword evidence="5 20" id="KW-0812">Transmembrane</keyword>
<feature type="domain" description="Apple" evidence="24">
    <location>
        <begin position="339"/>
        <end position="420"/>
    </location>
</feature>
<proteinExistence type="inferred from homology"/>
<dbReference type="GO" id="GO:0004674">
    <property type="term" value="F:protein serine/threonine kinase activity"/>
    <property type="evidence" value="ECO:0007669"/>
    <property type="project" value="UniProtKB-KW"/>
</dbReference>
<dbReference type="InterPro" id="IPR017441">
    <property type="entry name" value="Protein_kinase_ATP_BS"/>
</dbReference>
<feature type="domain" description="Protein kinase" evidence="22">
    <location>
        <begin position="500"/>
        <end position="782"/>
    </location>
</feature>
<evidence type="ECO:0000259" key="23">
    <source>
        <dbReference type="PROSITE" id="PS50927"/>
    </source>
</evidence>
<evidence type="ECO:0000256" key="13">
    <source>
        <dbReference type="ARBA" id="ARBA00023157"/>
    </source>
</evidence>
<dbReference type="CDD" id="cd14066">
    <property type="entry name" value="STKc_IRAK"/>
    <property type="match status" value="1"/>
</dbReference>
<dbReference type="PROSITE" id="PS50011">
    <property type="entry name" value="PROTEIN_KINASE_DOM"/>
    <property type="match status" value="1"/>
</dbReference>
<comment type="catalytic activity">
    <reaction evidence="17 18">
        <text>L-seryl-[protein] + ATP = O-phospho-L-seryl-[protein] + ADP + H(+)</text>
        <dbReference type="Rhea" id="RHEA:17989"/>
        <dbReference type="Rhea" id="RHEA-COMP:9863"/>
        <dbReference type="Rhea" id="RHEA-COMP:11604"/>
        <dbReference type="ChEBI" id="CHEBI:15378"/>
        <dbReference type="ChEBI" id="CHEBI:29999"/>
        <dbReference type="ChEBI" id="CHEBI:30616"/>
        <dbReference type="ChEBI" id="CHEBI:83421"/>
        <dbReference type="ChEBI" id="CHEBI:456216"/>
        <dbReference type="EC" id="2.7.11.1"/>
    </reaction>
</comment>
<dbReference type="PIRSF" id="PIRSF000641">
    <property type="entry name" value="SRK"/>
    <property type="match status" value="1"/>
</dbReference>
<dbReference type="GO" id="GO:0030246">
    <property type="term" value="F:carbohydrate binding"/>
    <property type="evidence" value="ECO:0007669"/>
    <property type="project" value="UniProtKB-KW"/>
</dbReference>
<evidence type="ECO:0000256" key="11">
    <source>
        <dbReference type="ARBA" id="ARBA00022989"/>
    </source>
</evidence>
<evidence type="ECO:0000256" key="17">
    <source>
        <dbReference type="ARBA" id="ARBA00048679"/>
    </source>
</evidence>
<evidence type="ECO:0000313" key="26">
    <source>
        <dbReference type="Proteomes" id="UP001163823"/>
    </source>
</evidence>
<keyword evidence="2 18" id="KW-0723">Serine/threonine-protein kinase</keyword>
<evidence type="ECO:0000313" key="25">
    <source>
        <dbReference type="EMBL" id="KAJ7945275.1"/>
    </source>
</evidence>
<dbReference type="PANTHER" id="PTHR47976">
    <property type="entry name" value="G-TYPE LECTIN S-RECEPTOR-LIKE SERINE/THREONINE-PROTEIN KINASE SD2-5"/>
    <property type="match status" value="1"/>
</dbReference>
<dbReference type="CDD" id="cd00053">
    <property type="entry name" value="EGF"/>
    <property type="match status" value="1"/>
</dbReference>
<dbReference type="SMART" id="SM00220">
    <property type="entry name" value="S_TKc"/>
    <property type="match status" value="1"/>
</dbReference>
<feature type="domain" description="Bulb-type lectin" evidence="23">
    <location>
        <begin position="37"/>
        <end position="154"/>
    </location>
</feature>
<feature type="binding site" evidence="19">
    <location>
        <position position="529"/>
    </location>
    <ligand>
        <name>ATP</name>
        <dbReference type="ChEBI" id="CHEBI:30616"/>
    </ligand>
</feature>
<evidence type="ECO:0000256" key="8">
    <source>
        <dbReference type="ARBA" id="ARBA00022741"/>
    </source>
</evidence>
<feature type="signal peptide" evidence="21">
    <location>
        <begin position="1"/>
        <end position="31"/>
    </location>
</feature>
<dbReference type="InterPro" id="IPR001480">
    <property type="entry name" value="Bulb-type_lectin_dom"/>
</dbReference>
<comment type="similarity">
    <text evidence="18">Belongs to the protein kinase superfamily. Ser/Thr protein kinase family.</text>
</comment>
<dbReference type="InterPro" id="IPR000858">
    <property type="entry name" value="S_locus_glycoprot_dom"/>
</dbReference>
<dbReference type="InterPro" id="IPR011009">
    <property type="entry name" value="Kinase-like_dom_sf"/>
</dbReference>
<comment type="catalytic activity">
    <reaction evidence="16 18">
        <text>L-threonyl-[protein] + ATP = O-phospho-L-threonyl-[protein] + ADP + H(+)</text>
        <dbReference type="Rhea" id="RHEA:46608"/>
        <dbReference type="Rhea" id="RHEA-COMP:11060"/>
        <dbReference type="Rhea" id="RHEA-COMP:11605"/>
        <dbReference type="ChEBI" id="CHEBI:15378"/>
        <dbReference type="ChEBI" id="CHEBI:30013"/>
        <dbReference type="ChEBI" id="CHEBI:30616"/>
        <dbReference type="ChEBI" id="CHEBI:61977"/>
        <dbReference type="ChEBI" id="CHEBI:456216"/>
        <dbReference type="EC" id="2.7.11.1"/>
    </reaction>
</comment>
<evidence type="ECO:0000256" key="16">
    <source>
        <dbReference type="ARBA" id="ARBA00047899"/>
    </source>
</evidence>
<keyword evidence="13" id="KW-1015">Disulfide bond</keyword>
<keyword evidence="15" id="KW-0325">Glycoprotein</keyword>
<evidence type="ECO:0000256" key="6">
    <source>
        <dbReference type="ARBA" id="ARBA00022729"/>
    </source>
</evidence>